<keyword evidence="2" id="KW-0732">Signal</keyword>
<dbReference type="CDD" id="cd08023">
    <property type="entry name" value="GH16_laminarinase_like"/>
    <property type="match status" value="1"/>
</dbReference>
<reference evidence="4 5" key="1">
    <citation type="submission" date="2017-06" db="EMBL/GenBank/DDBJ databases">
        <authorList>
            <person name="Kim H.J."/>
            <person name="Triplett B.A."/>
        </authorList>
    </citation>
    <scope>NUCLEOTIDE SEQUENCE [LARGE SCALE GENOMIC DNA]</scope>
    <source>
        <strain evidence="4">FRACA_ARgP5</strain>
    </source>
</reference>
<feature type="domain" description="GH16" evidence="3">
    <location>
        <begin position="297"/>
        <end position="546"/>
    </location>
</feature>
<evidence type="ECO:0000256" key="1">
    <source>
        <dbReference type="SAM" id="MobiDB-lite"/>
    </source>
</evidence>
<feature type="compositionally biased region" description="Low complexity" evidence="1">
    <location>
        <begin position="190"/>
        <end position="199"/>
    </location>
</feature>
<accession>A0A2I2KVB0</accession>
<gene>
    <name evidence="4" type="ORF">FRACA_350026</name>
</gene>
<dbReference type="GO" id="GO:0004553">
    <property type="term" value="F:hydrolase activity, hydrolyzing O-glycosyl compounds"/>
    <property type="evidence" value="ECO:0007669"/>
    <property type="project" value="InterPro"/>
</dbReference>
<sequence>MALAFALAIAVAPAAEATSDHPSGSAPAPSVSPSPASAAIASPAASVASAPSPVPGASPDGAAVAALPGASATAPRLTLVLFQKDVVLVGGRNFPVGAAVRLVAVGDGLGAETSATADADGRVVVGFLVPGGYSGPVTVTATASAPSNGASPASATPPTPTPSPASTATPALPTPTTTTPAGPTPPGPTPASTAAASTAVSEGGGLLTASATLSVTVPTGAAQGAVVSTPPGATPPASPSPGGSAAGTARPPAASPAPSASPATVASGAGSSAAVPPAGPTPSGPPAGAGWRLVFGDDFTGTDLDRTRWQLCNPSFRALCLPWNDEKQVFNTAATNNPNVTVADGALHLTATRDADGQIRSGMVSTGPWPASFGTPPAGYRGFSYTYGYYEGRVRIPRGNGFWPSMWELPVSSGQGAAGWPDTGEMDVFEIPGNNPTEYHFTAHWGGGGGACGHPCSPQQATISDASADWHVFGLDWEPDGLTWYVDGQKMGRTVTDPGAVKNTPFFVIANLSVGGTWKPLGAGVDASTPFPASMDIDYLRVYQRS</sequence>
<protein>
    <submittedName>
        <fullName evidence="4">Glycoside hydrolase family 16 (Modular protein)</fullName>
    </submittedName>
</protein>
<feature type="region of interest" description="Disordered" evidence="1">
    <location>
        <begin position="17"/>
        <end position="37"/>
    </location>
</feature>
<dbReference type="Pfam" id="PF00722">
    <property type="entry name" value="Glyco_hydro_16"/>
    <property type="match status" value="1"/>
</dbReference>
<feature type="compositionally biased region" description="Low complexity" evidence="1">
    <location>
        <begin position="143"/>
        <end position="154"/>
    </location>
</feature>
<dbReference type="InterPro" id="IPR000757">
    <property type="entry name" value="Beta-glucanase-like"/>
</dbReference>
<feature type="compositionally biased region" description="Low complexity" evidence="1">
    <location>
        <begin position="240"/>
        <end position="276"/>
    </location>
</feature>
<dbReference type="InterPro" id="IPR050546">
    <property type="entry name" value="Glycosyl_Hydrlase_16"/>
</dbReference>
<dbReference type="InterPro" id="IPR013320">
    <property type="entry name" value="ConA-like_dom_sf"/>
</dbReference>
<evidence type="ECO:0000313" key="4">
    <source>
        <dbReference type="EMBL" id="SNQ49602.1"/>
    </source>
</evidence>
<dbReference type="PANTHER" id="PTHR10963:SF60">
    <property type="entry name" value="GRAM-NEGATIVE BACTERIA-BINDING PROTEIN 1-RELATED"/>
    <property type="match status" value="1"/>
</dbReference>
<feature type="region of interest" description="Disordered" evidence="1">
    <location>
        <begin position="143"/>
        <end position="200"/>
    </location>
</feature>
<dbReference type="EMBL" id="FZMO01000279">
    <property type="protein sequence ID" value="SNQ49602.1"/>
    <property type="molecule type" value="Genomic_DNA"/>
</dbReference>
<feature type="signal peptide" evidence="2">
    <location>
        <begin position="1"/>
        <end position="17"/>
    </location>
</feature>
<dbReference type="Proteomes" id="UP000234331">
    <property type="component" value="Unassembled WGS sequence"/>
</dbReference>
<keyword evidence="4" id="KW-0378">Hydrolase</keyword>
<proteinExistence type="predicted"/>
<feature type="region of interest" description="Disordered" evidence="1">
    <location>
        <begin position="226"/>
        <end position="289"/>
    </location>
</feature>
<dbReference type="AlphaFoldDB" id="A0A2I2KVB0"/>
<dbReference type="SUPFAM" id="SSF49899">
    <property type="entry name" value="Concanavalin A-like lectins/glucanases"/>
    <property type="match status" value="1"/>
</dbReference>
<organism evidence="4 5">
    <name type="scientific">Frankia canadensis</name>
    <dbReference type="NCBI Taxonomy" id="1836972"/>
    <lineage>
        <taxon>Bacteria</taxon>
        <taxon>Bacillati</taxon>
        <taxon>Actinomycetota</taxon>
        <taxon>Actinomycetes</taxon>
        <taxon>Frankiales</taxon>
        <taxon>Frankiaceae</taxon>
        <taxon>Frankia</taxon>
    </lineage>
</organism>
<keyword evidence="5" id="KW-1185">Reference proteome</keyword>
<dbReference type="PROSITE" id="PS51762">
    <property type="entry name" value="GH16_2"/>
    <property type="match status" value="1"/>
</dbReference>
<evidence type="ECO:0000256" key="2">
    <source>
        <dbReference type="SAM" id="SignalP"/>
    </source>
</evidence>
<evidence type="ECO:0000259" key="3">
    <source>
        <dbReference type="PROSITE" id="PS51762"/>
    </source>
</evidence>
<feature type="compositionally biased region" description="Low complexity" evidence="1">
    <location>
        <begin position="164"/>
        <end position="181"/>
    </location>
</feature>
<name>A0A2I2KVB0_9ACTN</name>
<dbReference type="Gene3D" id="2.60.120.200">
    <property type="match status" value="1"/>
</dbReference>
<evidence type="ECO:0000313" key="5">
    <source>
        <dbReference type="Proteomes" id="UP000234331"/>
    </source>
</evidence>
<dbReference type="GO" id="GO:0005975">
    <property type="term" value="P:carbohydrate metabolic process"/>
    <property type="evidence" value="ECO:0007669"/>
    <property type="project" value="InterPro"/>
</dbReference>
<dbReference type="PANTHER" id="PTHR10963">
    <property type="entry name" value="GLYCOSYL HYDROLASE-RELATED"/>
    <property type="match status" value="1"/>
</dbReference>
<feature type="chain" id="PRO_5014655359" evidence="2">
    <location>
        <begin position="18"/>
        <end position="546"/>
    </location>
</feature>